<evidence type="ECO:0000313" key="2">
    <source>
        <dbReference type="Proteomes" id="UP000189703"/>
    </source>
</evidence>
<feature type="coiled-coil region" evidence="1">
    <location>
        <begin position="62"/>
        <end position="89"/>
    </location>
</feature>
<evidence type="ECO:0000256" key="1">
    <source>
        <dbReference type="SAM" id="Coils"/>
    </source>
</evidence>
<sequence>MVVNSMVHSLAQQSELHHKEARFAMAKVEEAEQRTVAAQVKLSKARSLTHKLENDARAQDLIEHMMKEADELKKTLKECEAAFDEEIENARKAVVAEYQGLTTFRELRMEIGTGALIGRASSFAGG</sequence>
<dbReference type="RefSeq" id="XP_010247258.1">
    <property type="nucleotide sequence ID" value="XM_010248956.2"/>
</dbReference>
<dbReference type="KEGG" id="nnu:104590335"/>
<evidence type="ECO:0000313" key="3">
    <source>
        <dbReference type="RefSeq" id="XP_010247258.1"/>
    </source>
</evidence>
<gene>
    <name evidence="3" type="primary">LOC104590335</name>
</gene>
<dbReference type="InParanoid" id="A0A1U7Z2B9"/>
<reference evidence="3" key="1">
    <citation type="submission" date="2025-08" db="UniProtKB">
        <authorList>
            <consortium name="RefSeq"/>
        </authorList>
    </citation>
    <scope>IDENTIFICATION</scope>
</reference>
<keyword evidence="2" id="KW-1185">Reference proteome</keyword>
<name>A0A1U7Z2B9_NELNU</name>
<protein>
    <submittedName>
        <fullName evidence="3">Uncharacterized protein LOC104590335</fullName>
    </submittedName>
</protein>
<dbReference type="Proteomes" id="UP000189703">
    <property type="component" value="Unplaced"/>
</dbReference>
<dbReference type="AlphaFoldDB" id="A0A1U7Z2B9"/>
<keyword evidence="1" id="KW-0175">Coiled coil</keyword>
<organism evidence="2 3">
    <name type="scientific">Nelumbo nucifera</name>
    <name type="common">Sacred lotus</name>
    <dbReference type="NCBI Taxonomy" id="4432"/>
    <lineage>
        <taxon>Eukaryota</taxon>
        <taxon>Viridiplantae</taxon>
        <taxon>Streptophyta</taxon>
        <taxon>Embryophyta</taxon>
        <taxon>Tracheophyta</taxon>
        <taxon>Spermatophyta</taxon>
        <taxon>Magnoliopsida</taxon>
        <taxon>Proteales</taxon>
        <taxon>Nelumbonaceae</taxon>
        <taxon>Nelumbo</taxon>
    </lineage>
</organism>
<accession>A0A1U7Z2B9</accession>
<dbReference type="GeneID" id="104590335"/>
<proteinExistence type="predicted"/>